<accession>A0A3D8R8R4</accession>
<sequence>MDQPPGSIVTLQPAEFYKTTYPNGPLTGKNLSESVLAKGLGIPEPVISRWKETCTAVFAEFDIGAHVMFKDPRMIAILNQMATALRGRFPQHEPAWKYVDSIHSSWVATALKRVLLRHHSNLRRMKAKPSILSAPPTRVYRTDEAKSREPNSWGSSDFCLDSLIGALSDPILSPFEFDAAKSRLSGTEISGAISRALKRMQEAGHTNVTIVIEHHALRDPSDARRPAAIQRVENSAGNPRLARKRQRLDEY</sequence>
<dbReference type="AlphaFoldDB" id="A0A3D8R8R4"/>
<reference evidence="2 3" key="1">
    <citation type="journal article" date="2018" name="IMA Fungus">
        <title>IMA Genome-F 9: Draft genome sequence of Annulohypoxylon stygium, Aspergillus mulundensis, Berkeleyomyces basicola (syn. Thielaviopsis basicola), Ceratocystis smalleyi, two Cercospora beticola strains, Coleophoma cylindrospora, Fusarium fracticaudum, Phialophora cf. hyalina, and Morchella septimelata.</title>
        <authorList>
            <person name="Wingfield B.D."/>
            <person name="Bills G.F."/>
            <person name="Dong Y."/>
            <person name="Huang W."/>
            <person name="Nel W.J."/>
            <person name="Swalarsk-Parry B.S."/>
            <person name="Vaghefi N."/>
            <person name="Wilken P.M."/>
            <person name="An Z."/>
            <person name="de Beer Z.W."/>
            <person name="De Vos L."/>
            <person name="Chen L."/>
            <person name="Duong T.A."/>
            <person name="Gao Y."/>
            <person name="Hammerbacher A."/>
            <person name="Kikkert J.R."/>
            <person name="Li Y."/>
            <person name="Li H."/>
            <person name="Li K."/>
            <person name="Li Q."/>
            <person name="Liu X."/>
            <person name="Ma X."/>
            <person name="Naidoo K."/>
            <person name="Pethybridge S.J."/>
            <person name="Sun J."/>
            <person name="Steenkamp E.T."/>
            <person name="van der Nest M.A."/>
            <person name="van Wyk S."/>
            <person name="Wingfield M.J."/>
            <person name="Xiong C."/>
            <person name="Yue Q."/>
            <person name="Zhang X."/>
        </authorList>
    </citation>
    <scope>NUCLEOTIDE SEQUENCE [LARGE SCALE GENOMIC DNA]</scope>
    <source>
        <strain evidence="2 3">BP5796</strain>
    </source>
</reference>
<evidence type="ECO:0000313" key="2">
    <source>
        <dbReference type="EMBL" id="RDW70376.1"/>
    </source>
</evidence>
<protein>
    <submittedName>
        <fullName evidence="2">Uncharacterized protein</fullName>
    </submittedName>
</protein>
<name>A0A3D8R8R4_9HELO</name>
<dbReference type="Proteomes" id="UP000256328">
    <property type="component" value="Unassembled WGS sequence"/>
</dbReference>
<comment type="caution">
    <text evidence="2">The sequence shown here is derived from an EMBL/GenBank/DDBJ whole genome shotgun (WGS) entry which is preliminary data.</text>
</comment>
<evidence type="ECO:0000256" key="1">
    <source>
        <dbReference type="SAM" id="MobiDB-lite"/>
    </source>
</evidence>
<keyword evidence="3" id="KW-1185">Reference proteome</keyword>
<dbReference type="OrthoDB" id="10376711at2759"/>
<feature type="region of interest" description="Disordered" evidence="1">
    <location>
        <begin position="230"/>
        <end position="251"/>
    </location>
</feature>
<evidence type="ECO:0000313" key="3">
    <source>
        <dbReference type="Proteomes" id="UP000256328"/>
    </source>
</evidence>
<gene>
    <name evidence="2" type="ORF">BP5796_08773</name>
</gene>
<proteinExistence type="predicted"/>
<dbReference type="EMBL" id="PDLN01000012">
    <property type="protein sequence ID" value="RDW70376.1"/>
    <property type="molecule type" value="Genomic_DNA"/>
</dbReference>
<organism evidence="2 3">
    <name type="scientific">Coleophoma crateriformis</name>
    <dbReference type="NCBI Taxonomy" id="565419"/>
    <lineage>
        <taxon>Eukaryota</taxon>
        <taxon>Fungi</taxon>
        <taxon>Dikarya</taxon>
        <taxon>Ascomycota</taxon>
        <taxon>Pezizomycotina</taxon>
        <taxon>Leotiomycetes</taxon>
        <taxon>Helotiales</taxon>
        <taxon>Dermateaceae</taxon>
        <taxon>Coleophoma</taxon>
    </lineage>
</organism>
<feature type="compositionally biased region" description="Basic residues" evidence="1">
    <location>
        <begin position="241"/>
        <end position="251"/>
    </location>
</feature>